<evidence type="ECO:0000313" key="1">
    <source>
        <dbReference type="EMBL" id="GAA1677384.1"/>
    </source>
</evidence>
<dbReference type="Pfam" id="PF14081">
    <property type="entry name" value="DUF4262"/>
    <property type="match status" value="1"/>
</dbReference>
<proteinExistence type="predicted"/>
<reference evidence="1 2" key="1">
    <citation type="journal article" date="2019" name="Int. J. Syst. Evol. Microbiol.">
        <title>The Global Catalogue of Microorganisms (GCM) 10K type strain sequencing project: providing services to taxonomists for standard genome sequencing and annotation.</title>
        <authorList>
            <consortium name="The Broad Institute Genomics Platform"/>
            <consortium name="The Broad Institute Genome Sequencing Center for Infectious Disease"/>
            <person name="Wu L."/>
            <person name="Ma J."/>
        </authorList>
    </citation>
    <scope>NUCLEOTIDE SEQUENCE [LARGE SCALE GENOMIC DNA]</scope>
    <source>
        <strain evidence="1 2">JCM 14718</strain>
    </source>
</reference>
<protein>
    <submittedName>
        <fullName evidence="1">DUF4262 domain-containing protein</fullName>
    </submittedName>
</protein>
<comment type="caution">
    <text evidence="1">The sequence shown here is derived from an EMBL/GenBank/DDBJ whole genome shotgun (WGS) entry which is preliminary data.</text>
</comment>
<organism evidence="1 2">
    <name type="scientific">Fodinicola feengrottensis</name>
    <dbReference type="NCBI Taxonomy" id="435914"/>
    <lineage>
        <taxon>Bacteria</taxon>
        <taxon>Bacillati</taxon>
        <taxon>Actinomycetota</taxon>
        <taxon>Actinomycetes</taxon>
        <taxon>Mycobacteriales</taxon>
        <taxon>Fodinicola</taxon>
    </lineage>
</organism>
<dbReference type="Proteomes" id="UP001500618">
    <property type="component" value="Unassembled WGS sequence"/>
</dbReference>
<keyword evidence="2" id="KW-1185">Reference proteome</keyword>
<gene>
    <name evidence="1" type="ORF">GCM10009765_28360</name>
</gene>
<evidence type="ECO:0000313" key="2">
    <source>
        <dbReference type="Proteomes" id="UP001500618"/>
    </source>
</evidence>
<name>A0ABN2GV74_9ACTN</name>
<dbReference type="RefSeq" id="WP_344310535.1">
    <property type="nucleotide sequence ID" value="NZ_BAAANY010000009.1"/>
</dbReference>
<accession>A0ABN2GV74</accession>
<dbReference type="InterPro" id="IPR025358">
    <property type="entry name" value="DUF4262"/>
</dbReference>
<sequence length="189" mass="21386">MTKEPNSSCSCYLCAHPEIVDPTAWARAQIAAAIADYGWQVVSVIGGKKSPPWSYTVGLWQSYRLPELFVGGLEADDACHWLNHIGGRRRDGEVMPVHTPIEGIVPPPHQVVLRPVHDNWRVDLLAQLELHYGSEAVPVEQVLWSDHDGLFPPDPGFDRVFRNKQPFLWLPKDSHPMNAWRKGDLSIRR</sequence>
<dbReference type="EMBL" id="BAAANY010000009">
    <property type="protein sequence ID" value="GAA1677384.1"/>
    <property type="molecule type" value="Genomic_DNA"/>
</dbReference>